<dbReference type="InterPro" id="IPR018060">
    <property type="entry name" value="HTH_AraC"/>
</dbReference>
<evidence type="ECO:0000313" key="11">
    <source>
        <dbReference type="EMBL" id="MFC5468908.1"/>
    </source>
</evidence>
<keyword evidence="7 9" id="KW-0472">Membrane</keyword>
<dbReference type="InterPro" id="IPR009057">
    <property type="entry name" value="Homeodomain-like_sf"/>
</dbReference>
<sequence length="769" mass="88236">MRPYSFLTKMTVFGFLLSTLPVLFIGIFSYVTSTAEIQKDVNKSKTQLLIQINANVEQILTTVNHTLNQVINSNVLKKAMNNSLSESDFILYGDIRNELLHMQSFDTKLEDVVLVNRRNNWMIKNSGLYRFDRYPFYEELEALIRDDKDTGWTLHPSAWFYSEESANSVNCGYSISLNKKLPVTDVNPFGLVMANIPTCSLQELLQYDPDQSDTTLILDDKLRILVHPDSSFIGRPLSAIGFGETGKFDDPNGQFNSTIDQRKYTVTYYRSPSNGWVYLSYTSIASLTKESRKIGVYTLIVCAFMLILTMLLAWLGSRRMYSPIQRLLQQMNVRYVDVKQDGTNEFQAIGDRVQRLFQSNSRLESEVHQQLKLVRASFLAKAFQGNVRNGDLKEQLERFGYTGQLQSWSSMAVVALQIDSLENTRYDKRDMELLLFAVHNMIEELVPSNVRFAPVIIDQTVVTLFGNAVADSGENDFNNFLFETTDHLQRQIQSFLDLKASIGISLPFPSVARLSAAYREGLDALKHRMKLGEGIIVQYENANQGKHYLNRSYPNHLESELLDAIKLADKDKAKELLAAFLVPVFSAGLSPQEYHVPTMRLLNSLLVVMQETGISLNQIRLAKGSLFDELLDLNTVPEIEDWFWTTVVHPMIRTFRDRQEAQYHNISEKMIDLVHRFYDTDLTLEDCASRLNYNANYLSSVFRKETNSSFSEYLAAFRFAMAKKWLAETDVTIKDIAARLRYNNPQNFIRSFRKSEGMTPGQFRDKKRN</sequence>
<accession>A0ABW0LWD3</accession>
<keyword evidence="5" id="KW-0805">Transcription regulation</keyword>
<dbReference type="Gene3D" id="3.30.450.20">
    <property type="entry name" value="PAS domain"/>
    <property type="match status" value="1"/>
</dbReference>
<evidence type="ECO:0000256" key="9">
    <source>
        <dbReference type="SAM" id="Phobius"/>
    </source>
</evidence>
<dbReference type="InterPro" id="IPR041522">
    <property type="entry name" value="CdaR_GGDEF"/>
</dbReference>
<gene>
    <name evidence="11" type="ORF">ACFPPD_09250</name>
</gene>
<dbReference type="Pfam" id="PF12833">
    <property type="entry name" value="HTH_18"/>
    <property type="match status" value="1"/>
</dbReference>
<dbReference type="PROSITE" id="PS01124">
    <property type="entry name" value="HTH_ARAC_FAMILY_2"/>
    <property type="match status" value="1"/>
</dbReference>
<evidence type="ECO:0000256" key="3">
    <source>
        <dbReference type="ARBA" id="ARBA00022692"/>
    </source>
</evidence>
<dbReference type="Proteomes" id="UP001596105">
    <property type="component" value="Unassembled WGS sequence"/>
</dbReference>
<feature type="domain" description="HTH araC/xylS-type" evidence="10">
    <location>
        <begin position="668"/>
        <end position="766"/>
    </location>
</feature>
<keyword evidence="6" id="KW-0238">DNA-binding</keyword>
<evidence type="ECO:0000313" key="12">
    <source>
        <dbReference type="Proteomes" id="UP001596105"/>
    </source>
</evidence>
<name>A0ABW0LWD3_9BACL</name>
<feature type="transmembrane region" description="Helical" evidence="9">
    <location>
        <begin position="12"/>
        <end position="31"/>
    </location>
</feature>
<organism evidence="11 12">
    <name type="scientific">Cohnella suwonensis</name>
    <dbReference type="NCBI Taxonomy" id="696072"/>
    <lineage>
        <taxon>Bacteria</taxon>
        <taxon>Bacillati</taxon>
        <taxon>Bacillota</taxon>
        <taxon>Bacilli</taxon>
        <taxon>Bacillales</taxon>
        <taxon>Paenibacillaceae</taxon>
        <taxon>Cohnella</taxon>
    </lineage>
</organism>
<evidence type="ECO:0000256" key="1">
    <source>
        <dbReference type="ARBA" id="ARBA00004651"/>
    </source>
</evidence>
<keyword evidence="3 9" id="KW-0812">Transmembrane</keyword>
<keyword evidence="4 9" id="KW-1133">Transmembrane helix</keyword>
<evidence type="ECO:0000259" key="10">
    <source>
        <dbReference type="PROSITE" id="PS01124"/>
    </source>
</evidence>
<keyword evidence="12" id="KW-1185">Reference proteome</keyword>
<protein>
    <submittedName>
        <fullName evidence="11">Helix-turn-helix domain-containing protein</fullName>
    </submittedName>
</protein>
<keyword evidence="2" id="KW-1003">Cell membrane</keyword>
<reference evidence="12" key="1">
    <citation type="journal article" date="2019" name="Int. J. Syst. Evol. Microbiol.">
        <title>The Global Catalogue of Microorganisms (GCM) 10K type strain sequencing project: providing services to taxonomists for standard genome sequencing and annotation.</title>
        <authorList>
            <consortium name="The Broad Institute Genomics Platform"/>
            <consortium name="The Broad Institute Genome Sequencing Center for Infectious Disease"/>
            <person name="Wu L."/>
            <person name="Ma J."/>
        </authorList>
    </citation>
    <scope>NUCLEOTIDE SEQUENCE [LARGE SCALE GENOMIC DNA]</scope>
    <source>
        <strain evidence="12">CCUG 57113</strain>
    </source>
</reference>
<dbReference type="SUPFAM" id="SSF46689">
    <property type="entry name" value="Homeodomain-like"/>
    <property type="match status" value="2"/>
</dbReference>
<dbReference type="PANTHER" id="PTHR43280">
    <property type="entry name" value="ARAC-FAMILY TRANSCRIPTIONAL REGULATOR"/>
    <property type="match status" value="1"/>
</dbReference>
<feature type="transmembrane region" description="Helical" evidence="9">
    <location>
        <begin position="294"/>
        <end position="316"/>
    </location>
</feature>
<dbReference type="Pfam" id="PF02743">
    <property type="entry name" value="dCache_1"/>
    <property type="match status" value="1"/>
</dbReference>
<dbReference type="RefSeq" id="WP_209749565.1">
    <property type="nucleotide sequence ID" value="NZ_JBHSMH010000021.1"/>
</dbReference>
<dbReference type="Gene3D" id="1.10.10.60">
    <property type="entry name" value="Homeodomain-like"/>
    <property type="match status" value="2"/>
</dbReference>
<evidence type="ECO:0000256" key="5">
    <source>
        <dbReference type="ARBA" id="ARBA00023015"/>
    </source>
</evidence>
<evidence type="ECO:0000256" key="6">
    <source>
        <dbReference type="ARBA" id="ARBA00023125"/>
    </source>
</evidence>
<dbReference type="EMBL" id="JBHSMH010000021">
    <property type="protein sequence ID" value="MFC5468908.1"/>
    <property type="molecule type" value="Genomic_DNA"/>
</dbReference>
<dbReference type="PANTHER" id="PTHR43280:SF10">
    <property type="entry name" value="REGULATORY PROTEIN POCR"/>
    <property type="match status" value="1"/>
</dbReference>
<comment type="caution">
    <text evidence="11">The sequence shown here is derived from an EMBL/GenBank/DDBJ whole genome shotgun (WGS) entry which is preliminary data.</text>
</comment>
<proteinExistence type="predicted"/>
<evidence type="ECO:0000256" key="4">
    <source>
        <dbReference type="ARBA" id="ARBA00022989"/>
    </source>
</evidence>
<keyword evidence="8" id="KW-0804">Transcription</keyword>
<evidence type="ECO:0000256" key="7">
    <source>
        <dbReference type="ARBA" id="ARBA00023136"/>
    </source>
</evidence>
<dbReference type="SMART" id="SM00342">
    <property type="entry name" value="HTH_ARAC"/>
    <property type="match status" value="1"/>
</dbReference>
<dbReference type="Pfam" id="PF17853">
    <property type="entry name" value="GGDEF_2"/>
    <property type="match status" value="1"/>
</dbReference>
<evidence type="ECO:0000256" key="8">
    <source>
        <dbReference type="ARBA" id="ARBA00023163"/>
    </source>
</evidence>
<dbReference type="InterPro" id="IPR033479">
    <property type="entry name" value="dCache_1"/>
</dbReference>
<comment type="subcellular location">
    <subcellularLocation>
        <location evidence="1">Cell membrane</location>
        <topology evidence="1">Multi-pass membrane protein</topology>
    </subcellularLocation>
</comment>
<evidence type="ECO:0000256" key="2">
    <source>
        <dbReference type="ARBA" id="ARBA00022475"/>
    </source>
</evidence>